<protein>
    <recommendedName>
        <fullName evidence="3">Type II secretion system protein</fullName>
    </recommendedName>
</protein>
<dbReference type="EMBL" id="FAXN01000056">
    <property type="protein sequence ID" value="CUV65982.1"/>
    <property type="molecule type" value="Genomic_DNA"/>
</dbReference>
<keyword evidence="1" id="KW-0812">Transmembrane</keyword>
<evidence type="ECO:0008006" key="3">
    <source>
        <dbReference type="Google" id="ProtNLM"/>
    </source>
</evidence>
<keyword evidence="1" id="KW-1133">Transmembrane helix</keyword>
<evidence type="ECO:0000256" key="1">
    <source>
        <dbReference type="SAM" id="Phobius"/>
    </source>
</evidence>
<reference evidence="2" key="1">
    <citation type="submission" date="2015-11" db="EMBL/GenBank/DDBJ databases">
        <authorList>
            <person name="Zhang Y."/>
            <person name="Guo Z."/>
        </authorList>
    </citation>
    <scope>NUCLEOTIDE SEQUENCE</scope>
    <source>
        <strain evidence="2">BN30871</strain>
    </source>
</reference>
<evidence type="ECO:0000313" key="2">
    <source>
        <dbReference type="EMBL" id="CUV65982.1"/>
    </source>
</evidence>
<name>A0A0S4XPH3_9BACT</name>
<keyword evidence="1" id="KW-0472">Membrane</keyword>
<dbReference type="AlphaFoldDB" id="A0A0S4XPH3"/>
<sequence length="221" mass="23144">MKKIRKAIAMVELIFAIVVMGIAMLAIPMITSQSVKGTRSALTQESIAAAASQIAMISAKPWDNTNTQETTPTILTTGSGNFVTRNGLSAGVVNSRILSANAATPVNTDPNNQDMGDFNNIVTLLGINNAQGNAVWDGDYVDQSIQMTSGVTYAPDAVNLNQNTIFNYAPAALAVTTNIKHITVTLRTGPAQTDDLVAGKNIVLNAFACNIGSALAATRGF</sequence>
<organism evidence="2">
    <name type="scientific">Sulfurovum sp. enrichment culture clone C5</name>
    <dbReference type="NCBI Taxonomy" id="497650"/>
    <lineage>
        <taxon>Bacteria</taxon>
        <taxon>Pseudomonadati</taxon>
        <taxon>Campylobacterota</taxon>
        <taxon>Epsilonproteobacteria</taxon>
        <taxon>Campylobacterales</taxon>
        <taxon>Sulfurovaceae</taxon>
        <taxon>Sulfurovum</taxon>
        <taxon>environmental samples</taxon>
    </lineage>
</organism>
<proteinExistence type="predicted"/>
<accession>A0A0S4XPH3</accession>
<gene>
    <name evidence="2" type="ORF">BN3087_540018</name>
</gene>
<feature type="transmembrane region" description="Helical" evidence="1">
    <location>
        <begin position="7"/>
        <end position="30"/>
    </location>
</feature>